<comment type="similarity">
    <text evidence="2">Belongs to the dynactin 150 kDa subunit family.</text>
</comment>
<reference evidence="11 12" key="1">
    <citation type="journal article" date="2015" name="Fungal Genet. Biol.">
        <title>Evolution of novel wood decay mechanisms in Agaricales revealed by the genome sequences of Fistulina hepatica and Cylindrobasidium torrendii.</title>
        <authorList>
            <person name="Floudas D."/>
            <person name="Held B.W."/>
            <person name="Riley R."/>
            <person name="Nagy L.G."/>
            <person name="Koehler G."/>
            <person name="Ransdell A.S."/>
            <person name="Younus H."/>
            <person name="Chow J."/>
            <person name="Chiniquy J."/>
            <person name="Lipzen A."/>
            <person name="Tritt A."/>
            <person name="Sun H."/>
            <person name="Haridas S."/>
            <person name="LaButti K."/>
            <person name="Ohm R.A."/>
            <person name="Kues U."/>
            <person name="Blanchette R.A."/>
            <person name="Grigoriev I.V."/>
            <person name="Minto R.E."/>
            <person name="Hibbett D.S."/>
        </authorList>
    </citation>
    <scope>NUCLEOTIDE SEQUENCE [LARGE SCALE GENOMIC DNA]</scope>
    <source>
        <strain evidence="11 12">FP15055 ss-10</strain>
    </source>
</reference>
<dbReference type="STRING" id="1314674.A0A0D7BSU9"/>
<comment type="subcellular location">
    <subcellularLocation>
        <location evidence="1">Cytoplasm</location>
        <location evidence="1">Cytoskeleton</location>
    </subcellularLocation>
</comment>
<feature type="region of interest" description="Disordered" evidence="9">
    <location>
        <begin position="80"/>
        <end position="224"/>
    </location>
</feature>
<keyword evidence="5" id="KW-0243">Dynein</keyword>
<organism evidence="11 12">
    <name type="scientific">Cylindrobasidium torrendii FP15055 ss-10</name>
    <dbReference type="NCBI Taxonomy" id="1314674"/>
    <lineage>
        <taxon>Eukaryota</taxon>
        <taxon>Fungi</taxon>
        <taxon>Dikarya</taxon>
        <taxon>Basidiomycota</taxon>
        <taxon>Agaricomycotina</taxon>
        <taxon>Agaricomycetes</taxon>
        <taxon>Agaricomycetidae</taxon>
        <taxon>Agaricales</taxon>
        <taxon>Marasmiineae</taxon>
        <taxon>Physalacriaceae</taxon>
        <taxon>Cylindrobasidium</taxon>
    </lineage>
</organism>
<dbReference type="GO" id="GO:0030286">
    <property type="term" value="C:dynein complex"/>
    <property type="evidence" value="ECO:0007669"/>
    <property type="project" value="UniProtKB-KW"/>
</dbReference>
<protein>
    <submittedName>
        <fullName evidence="11">Dynactin</fullName>
    </submittedName>
</protein>
<feature type="domain" description="CAP-Gly" evidence="10">
    <location>
        <begin position="27"/>
        <end position="69"/>
    </location>
</feature>
<dbReference type="AlphaFoldDB" id="A0A0D7BSU9"/>
<dbReference type="Pfam" id="PF01302">
    <property type="entry name" value="CAP_GLY"/>
    <property type="match status" value="1"/>
</dbReference>
<keyword evidence="7" id="KW-0206">Cytoskeleton</keyword>
<dbReference type="PROSITE" id="PS50245">
    <property type="entry name" value="CAP_GLY_2"/>
    <property type="match status" value="1"/>
</dbReference>
<dbReference type="InterPro" id="IPR036859">
    <property type="entry name" value="CAP-Gly_dom_sf"/>
</dbReference>
<name>A0A0D7BSU9_9AGAR</name>
<sequence length="1241" mass="138466">MSISTVNHPVGTIVELQVGRGVVRWSGTISNKPGKFFGIELYEANGKNDGSFEGHSYFRCPPNHGLFVRNSGIKAVVGIETPPEPVRKPALTQRPSLGHQRTPSITRANSLRTSSPSSRSSSPVKVPPNGVRSRLGPSTPTKGTPASSSSATIQTRKSLLRKSPSSPPPPAVKVAPKASPPSPPRKASPNGVSRRVSSPLSQPSSILATTPPPEVFPSQARTVSPLVQTTTRPIVDEQELQELRAKIRVLEVKRGDDSRNIRELEARLADAEQFVALRPKLQAKLSQLQTELIATKRELSDAQQLAQHSDSRVLDNQEMLEMAMLDKEVAEERAELAEAELEDIKERLAIAEVELEVYKESEELEREEVEEGAAPVKDSMAYVQLEKQNERLKEALLRLRDMTQESDLDQRRRISEMEKDMTGLDELRAQFASATIKLSNAEIQIEDLKLQLDDALGAEDMVVQLTERNLVLGEKIEEMRITIEDLEALKELNDELEENHIETEKALHEDLDAKDIQIHQYTRKIETLEDACVDFEGTITQFRDLVVQLQGELDSLRLQTQTAQNESATAASQTAAMLSLNMKLQSSAAKNQARNVELELNKLEARESRELLQIVQPYLPQLYVENDFDATSCYLFFRRMATKLDIINTVVSLTHGIGENVNGSGSDVLIGVCDLRTRLVGLSTICKRFATVLRKCDVQTFLDRGRVFHELAHAEKRIDLHIDLLRRDEFREFECVTDIDNIANQFEHVDNKFFEGFETELAEREQGLVLAFDCDLDTFMAAVGHVRTSVQQVLKEADVVLDLAGMNAEPELLDPLQKILDGCKSAKLVSRKLVRRLEDLSQESFAAKAIYVPHMRTLVEASQKLVAFAFTLARSTTEHISDARGAKASFQLVTMLSFVKQATTTTVGMEARVDASFWDPISDALKRFAQDASNLLAAIFEPDGVSKMPAVNPPWVTRIDEIKTALAVNVEAERKVAQLNDEIQGLLRTLKTKDQYIQESGVKIELMERRMETVKKQADAIQDLEVELNKAKKQEKTYEEAMEQLQSDLDAAEQEVAKLKTTQIVGGHDRQGSNIQVVEAEPTALDSNLETSHLLEQLDALRGTVRYLRNENSYLKGQDLIRELDSLPPLAAPIPRSATPPLDPSYGSDTDDSDSDRAPTPPTLRSVTTESKLLYRDLIKFSTTPKVVDLSAVQKLRGDKGGKAWMPKSQTPAQQVLQRKQEAERLSRRMKGLLERTGELH</sequence>
<dbReference type="SUPFAM" id="SSF74924">
    <property type="entry name" value="Cap-Gly domain"/>
    <property type="match status" value="1"/>
</dbReference>
<evidence type="ECO:0000256" key="1">
    <source>
        <dbReference type="ARBA" id="ARBA00004245"/>
    </source>
</evidence>
<evidence type="ECO:0000256" key="4">
    <source>
        <dbReference type="ARBA" id="ARBA00022701"/>
    </source>
</evidence>
<evidence type="ECO:0000313" key="12">
    <source>
        <dbReference type="Proteomes" id="UP000054007"/>
    </source>
</evidence>
<feature type="compositionally biased region" description="Low complexity" evidence="9">
    <location>
        <begin position="114"/>
        <end position="128"/>
    </location>
</feature>
<accession>A0A0D7BSU9</accession>
<dbReference type="SMART" id="SM01052">
    <property type="entry name" value="CAP_GLY"/>
    <property type="match status" value="1"/>
</dbReference>
<feature type="compositionally biased region" description="Polar residues" evidence="9">
    <location>
        <begin position="1208"/>
        <end position="1218"/>
    </location>
</feature>
<feature type="region of interest" description="Disordered" evidence="9">
    <location>
        <begin position="1198"/>
        <end position="1224"/>
    </location>
</feature>
<feature type="compositionally biased region" description="Polar residues" evidence="9">
    <location>
        <begin position="136"/>
        <end position="156"/>
    </location>
</feature>
<feature type="region of interest" description="Disordered" evidence="9">
    <location>
        <begin position="1131"/>
        <end position="1168"/>
    </location>
</feature>
<feature type="compositionally biased region" description="Polar residues" evidence="9">
    <location>
        <begin position="93"/>
        <end position="113"/>
    </location>
</feature>
<evidence type="ECO:0000256" key="2">
    <source>
        <dbReference type="ARBA" id="ARBA00011010"/>
    </source>
</evidence>
<dbReference type="PROSITE" id="PS00845">
    <property type="entry name" value="CAP_GLY_1"/>
    <property type="match status" value="1"/>
</dbReference>
<dbReference type="InterPro" id="IPR000938">
    <property type="entry name" value="CAP-Gly_domain"/>
</dbReference>
<feature type="coiled-coil region" evidence="8">
    <location>
        <begin position="278"/>
        <end position="613"/>
    </location>
</feature>
<proteinExistence type="inferred from homology"/>
<evidence type="ECO:0000256" key="5">
    <source>
        <dbReference type="ARBA" id="ARBA00023017"/>
    </source>
</evidence>
<evidence type="ECO:0000313" key="11">
    <source>
        <dbReference type="EMBL" id="KIY73325.1"/>
    </source>
</evidence>
<feature type="compositionally biased region" description="Polar residues" evidence="9">
    <location>
        <begin position="195"/>
        <end position="208"/>
    </location>
</feature>
<keyword evidence="4" id="KW-0493">Microtubule</keyword>
<dbReference type="Proteomes" id="UP000054007">
    <property type="component" value="Unassembled WGS sequence"/>
</dbReference>
<keyword evidence="3" id="KW-0963">Cytoplasm</keyword>
<evidence type="ECO:0000256" key="7">
    <source>
        <dbReference type="ARBA" id="ARBA00023212"/>
    </source>
</evidence>
<evidence type="ECO:0000259" key="10">
    <source>
        <dbReference type="PROSITE" id="PS50245"/>
    </source>
</evidence>
<keyword evidence="6 8" id="KW-0175">Coiled coil</keyword>
<evidence type="ECO:0000256" key="9">
    <source>
        <dbReference type="SAM" id="MobiDB-lite"/>
    </source>
</evidence>
<dbReference type="Pfam" id="PF12455">
    <property type="entry name" value="Dynactin"/>
    <property type="match status" value="1"/>
</dbReference>
<dbReference type="PANTHER" id="PTHR18916">
    <property type="entry name" value="DYNACTIN 1-RELATED MICROTUBULE-BINDING"/>
    <property type="match status" value="1"/>
</dbReference>
<evidence type="ECO:0000256" key="6">
    <source>
        <dbReference type="ARBA" id="ARBA00023054"/>
    </source>
</evidence>
<keyword evidence="12" id="KW-1185">Reference proteome</keyword>
<dbReference type="OrthoDB" id="2130750at2759"/>
<dbReference type="GO" id="GO:0005874">
    <property type="term" value="C:microtubule"/>
    <property type="evidence" value="ECO:0007669"/>
    <property type="project" value="UniProtKB-KW"/>
</dbReference>
<dbReference type="EMBL" id="KN880436">
    <property type="protein sequence ID" value="KIY73325.1"/>
    <property type="molecule type" value="Genomic_DNA"/>
</dbReference>
<evidence type="ECO:0000256" key="3">
    <source>
        <dbReference type="ARBA" id="ARBA00022490"/>
    </source>
</evidence>
<dbReference type="InterPro" id="IPR022157">
    <property type="entry name" value="Dynactin"/>
</dbReference>
<gene>
    <name evidence="11" type="ORF">CYLTODRAFT_365809</name>
</gene>
<evidence type="ECO:0000256" key="8">
    <source>
        <dbReference type="SAM" id="Coils"/>
    </source>
</evidence>
<feature type="coiled-coil region" evidence="8">
    <location>
        <begin position="962"/>
        <end position="1062"/>
    </location>
</feature>
<dbReference type="Gene3D" id="2.30.30.190">
    <property type="entry name" value="CAP Gly-rich-like domain"/>
    <property type="match status" value="1"/>
</dbReference>